<organism evidence="8 9">
    <name type="scientific">Corynespora cassiicola Philippines</name>
    <dbReference type="NCBI Taxonomy" id="1448308"/>
    <lineage>
        <taxon>Eukaryota</taxon>
        <taxon>Fungi</taxon>
        <taxon>Dikarya</taxon>
        <taxon>Ascomycota</taxon>
        <taxon>Pezizomycotina</taxon>
        <taxon>Dothideomycetes</taxon>
        <taxon>Pleosporomycetidae</taxon>
        <taxon>Pleosporales</taxon>
        <taxon>Corynesporascaceae</taxon>
        <taxon>Corynespora</taxon>
    </lineage>
</organism>
<keyword evidence="3" id="KW-0238">DNA-binding</keyword>
<dbReference type="Pfam" id="PF00172">
    <property type="entry name" value="Zn_clus"/>
    <property type="match status" value="1"/>
</dbReference>
<keyword evidence="5" id="KW-0539">Nucleus</keyword>
<evidence type="ECO:0000256" key="1">
    <source>
        <dbReference type="ARBA" id="ARBA00022723"/>
    </source>
</evidence>
<keyword evidence="4" id="KW-0804">Transcription</keyword>
<accession>A0A2T2P5W1</accession>
<dbReference type="PROSITE" id="PS50048">
    <property type="entry name" value="ZN2_CY6_FUNGAL_2"/>
    <property type="match status" value="1"/>
</dbReference>
<evidence type="ECO:0000256" key="2">
    <source>
        <dbReference type="ARBA" id="ARBA00023015"/>
    </source>
</evidence>
<keyword evidence="9" id="KW-1185">Reference proteome</keyword>
<dbReference type="AlphaFoldDB" id="A0A2T2P5W1"/>
<name>A0A2T2P5W1_CORCC</name>
<dbReference type="InterPro" id="IPR007219">
    <property type="entry name" value="XnlR_reg_dom"/>
</dbReference>
<keyword evidence="1" id="KW-0479">Metal-binding</keyword>
<dbReference type="OrthoDB" id="5296287at2759"/>
<dbReference type="GO" id="GO:0000981">
    <property type="term" value="F:DNA-binding transcription factor activity, RNA polymerase II-specific"/>
    <property type="evidence" value="ECO:0007669"/>
    <property type="project" value="InterPro"/>
</dbReference>
<dbReference type="CDD" id="cd00067">
    <property type="entry name" value="GAL4"/>
    <property type="match status" value="1"/>
</dbReference>
<dbReference type="EMBL" id="KZ678129">
    <property type="protein sequence ID" value="PSN73074.1"/>
    <property type="molecule type" value="Genomic_DNA"/>
</dbReference>
<dbReference type="STRING" id="1448308.A0A2T2P5W1"/>
<dbReference type="InterPro" id="IPR036864">
    <property type="entry name" value="Zn2-C6_fun-type_DNA-bd_sf"/>
</dbReference>
<dbReference type="InterPro" id="IPR001138">
    <property type="entry name" value="Zn2Cys6_DnaBD"/>
</dbReference>
<dbReference type="PROSITE" id="PS00463">
    <property type="entry name" value="ZN2_CY6_FUNGAL_1"/>
    <property type="match status" value="1"/>
</dbReference>
<evidence type="ECO:0000259" key="7">
    <source>
        <dbReference type="PROSITE" id="PS50048"/>
    </source>
</evidence>
<evidence type="ECO:0000256" key="6">
    <source>
        <dbReference type="SAM" id="MobiDB-lite"/>
    </source>
</evidence>
<dbReference type="SUPFAM" id="SSF57701">
    <property type="entry name" value="Zn2/Cys6 DNA-binding domain"/>
    <property type="match status" value="1"/>
</dbReference>
<proteinExistence type="predicted"/>
<dbReference type="Gene3D" id="4.10.240.10">
    <property type="entry name" value="Zn(2)-C6 fungal-type DNA-binding domain"/>
    <property type="match status" value="1"/>
</dbReference>
<sequence>MAPPGSNTHLHNACINCKSRKIRCSGEQPCLSCGRHGRACVYQPLKPRGRKRKDFSSNPTPGSPIHTSPGPLAAKRLEQLRTGVTIRQPGTGAVQFYGPASHISFMYAFYRRIHRNPNASDSEEAFRAMQEWGLDKFTFPLRTITHTVPSALQACLCREKCVSFIDTFFNVCHPQYPFLVRKEVERQWERLWEPPEPEGDIYDQNMFTSRSIVMMVLAIGASMSGSSPERDSKLIERWVSHLASQAQLRDFAFVDTSLSGVRLLLLKSILAIQQMRLNEAHLFASHAAANANALGMNRAQVANGSHPEMHRCRITFWTLYSTERLVTLCTGRPSSIREESIDVSLPECLPSSEGDETTNLAYVHATAALAKTADRINDGIYLTARNCAAPLEQIAIECDAELDNTMQRLPSFLHFFDADMPPSPHTWQEVQRISLGLNYYHCRILMYRPLAHLATLYSTNEEALAEAKALGIRDMQHGISQATSAAKSLIDLAITALDNRVPIMRQDSGVAYNIIGACLTLLYRLFHGTTRVSSSEVTDIFRVVQDGIRCLDYMGNLGPKFGRTTLSERILSAAKDAFKSAQEEAGDLRALHDQGDHSAENQETTFDLDPDLLLAQFPWLGSAVPSVHESDSIPTPLTSVNENGHLNTGMSSGDLYSIFFSPAPPIDGSTESNMYNLGVYPWSHSSGRDLGRYSENGGNGSL</sequence>
<evidence type="ECO:0000256" key="4">
    <source>
        <dbReference type="ARBA" id="ARBA00023163"/>
    </source>
</evidence>
<reference evidence="8 9" key="1">
    <citation type="journal article" date="2018" name="Front. Microbiol.">
        <title>Genome-Wide Analysis of Corynespora cassiicola Leaf Fall Disease Putative Effectors.</title>
        <authorList>
            <person name="Lopez D."/>
            <person name="Ribeiro S."/>
            <person name="Label P."/>
            <person name="Fumanal B."/>
            <person name="Venisse J.S."/>
            <person name="Kohler A."/>
            <person name="de Oliveira R.R."/>
            <person name="Labutti K."/>
            <person name="Lipzen A."/>
            <person name="Lail K."/>
            <person name="Bauer D."/>
            <person name="Ohm R.A."/>
            <person name="Barry K.W."/>
            <person name="Spatafora J."/>
            <person name="Grigoriev I.V."/>
            <person name="Martin F.M."/>
            <person name="Pujade-Renaud V."/>
        </authorList>
    </citation>
    <scope>NUCLEOTIDE SEQUENCE [LARGE SCALE GENOMIC DNA]</scope>
    <source>
        <strain evidence="8 9">Philippines</strain>
    </source>
</reference>
<dbReference type="CDD" id="cd12148">
    <property type="entry name" value="fungal_TF_MHR"/>
    <property type="match status" value="1"/>
</dbReference>
<dbReference type="PANTHER" id="PTHR47424">
    <property type="entry name" value="REGULATORY PROTEIN GAL4"/>
    <property type="match status" value="1"/>
</dbReference>
<dbReference type="Proteomes" id="UP000240883">
    <property type="component" value="Unassembled WGS sequence"/>
</dbReference>
<dbReference type="GO" id="GO:0008270">
    <property type="term" value="F:zinc ion binding"/>
    <property type="evidence" value="ECO:0007669"/>
    <property type="project" value="InterPro"/>
</dbReference>
<evidence type="ECO:0000313" key="9">
    <source>
        <dbReference type="Proteomes" id="UP000240883"/>
    </source>
</evidence>
<feature type="region of interest" description="Disordered" evidence="6">
    <location>
        <begin position="48"/>
        <end position="71"/>
    </location>
</feature>
<dbReference type="SMART" id="SM00066">
    <property type="entry name" value="GAL4"/>
    <property type="match status" value="1"/>
</dbReference>
<dbReference type="PANTHER" id="PTHR47424:SF3">
    <property type="entry name" value="REGULATORY PROTEIN GAL4"/>
    <property type="match status" value="1"/>
</dbReference>
<evidence type="ECO:0000256" key="3">
    <source>
        <dbReference type="ARBA" id="ARBA00023125"/>
    </source>
</evidence>
<dbReference type="Pfam" id="PF04082">
    <property type="entry name" value="Fungal_trans"/>
    <property type="match status" value="1"/>
</dbReference>
<keyword evidence="2" id="KW-0805">Transcription regulation</keyword>
<dbReference type="InterPro" id="IPR051127">
    <property type="entry name" value="Fungal_SecMet_Regulators"/>
</dbReference>
<dbReference type="GO" id="GO:0006351">
    <property type="term" value="P:DNA-templated transcription"/>
    <property type="evidence" value="ECO:0007669"/>
    <property type="project" value="InterPro"/>
</dbReference>
<evidence type="ECO:0000313" key="8">
    <source>
        <dbReference type="EMBL" id="PSN73074.1"/>
    </source>
</evidence>
<dbReference type="SMART" id="SM00906">
    <property type="entry name" value="Fungal_trans"/>
    <property type="match status" value="1"/>
</dbReference>
<feature type="domain" description="Zn(2)-C6 fungal-type" evidence="7">
    <location>
        <begin position="13"/>
        <end position="42"/>
    </location>
</feature>
<evidence type="ECO:0000256" key="5">
    <source>
        <dbReference type="ARBA" id="ARBA00023242"/>
    </source>
</evidence>
<protein>
    <recommendedName>
        <fullName evidence="7">Zn(2)-C6 fungal-type domain-containing protein</fullName>
    </recommendedName>
</protein>
<dbReference type="GO" id="GO:0003677">
    <property type="term" value="F:DNA binding"/>
    <property type="evidence" value="ECO:0007669"/>
    <property type="project" value="UniProtKB-KW"/>
</dbReference>
<gene>
    <name evidence="8" type="ORF">BS50DRAFT_596769</name>
</gene>